<protein>
    <submittedName>
        <fullName evidence="1">Uncharacterized protein</fullName>
    </submittedName>
</protein>
<reference evidence="2" key="1">
    <citation type="journal article" date="2021" name="Int. J. Syst. Evol. Microbiol.">
        <title>Actinocatenispora comari sp. nov., an endophytic actinomycete isolated from aerial parts of Comarum salesowianum.</title>
        <authorList>
            <person name="Oyunbileg N."/>
            <person name="Iizaka Y."/>
            <person name="Hamada M."/>
            <person name="Davaapurev B.O."/>
            <person name="Fukumoto A."/>
            <person name="Tsetseg B."/>
            <person name="Kato F."/>
            <person name="Tamura T."/>
            <person name="Batkhuu J."/>
            <person name="Anzai Y."/>
        </authorList>
    </citation>
    <scope>NUCLEOTIDE SEQUENCE [LARGE SCALE GENOMIC DNA]</scope>
    <source>
        <strain evidence="2">NUM-2625</strain>
    </source>
</reference>
<sequence>MTDETTAYDAEHDTIDLAALTGGALPRRFAICTYSDDDGEPSLRYWGLQTADTAIGFGRGAVHSAASAERIARRLSLVYDVELLWLDPPPTSPDI</sequence>
<keyword evidence="2" id="KW-1185">Reference proteome</keyword>
<accession>A0A8J4EQ83</accession>
<evidence type="ECO:0000313" key="1">
    <source>
        <dbReference type="EMBL" id="GIL29529.1"/>
    </source>
</evidence>
<name>A0A8J4EQ83_9ACTN</name>
<proteinExistence type="predicted"/>
<dbReference type="RefSeq" id="WP_207127205.1">
    <property type="nucleotide sequence ID" value="NZ_BOPO01000096.1"/>
</dbReference>
<dbReference type="Proteomes" id="UP000614996">
    <property type="component" value="Unassembled WGS sequence"/>
</dbReference>
<dbReference type="EMBL" id="BOPO01000096">
    <property type="protein sequence ID" value="GIL29529.1"/>
    <property type="molecule type" value="Genomic_DNA"/>
</dbReference>
<comment type="caution">
    <text evidence="1">The sequence shown here is derived from an EMBL/GenBank/DDBJ whole genome shotgun (WGS) entry which is preliminary data.</text>
</comment>
<gene>
    <name evidence="1" type="ORF">NUM_47830</name>
</gene>
<organism evidence="1 2">
    <name type="scientific">Actinocatenispora comari</name>
    <dbReference type="NCBI Taxonomy" id="2807577"/>
    <lineage>
        <taxon>Bacteria</taxon>
        <taxon>Bacillati</taxon>
        <taxon>Actinomycetota</taxon>
        <taxon>Actinomycetes</taxon>
        <taxon>Micromonosporales</taxon>
        <taxon>Micromonosporaceae</taxon>
        <taxon>Actinocatenispora</taxon>
    </lineage>
</organism>
<evidence type="ECO:0000313" key="2">
    <source>
        <dbReference type="Proteomes" id="UP000614996"/>
    </source>
</evidence>
<dbReference type="AlphaFoldDB" id="A0A8J4EQ83"/>